<dbReference type="EMBL" id="JYDI01000016">
    <property type="protein sequence ID" value="KRY59019.1"/>
    <property type="molecule type" value="Genomic_DNA"/>
</dbReference>
<dbReference type="Proteomes" id="UP000054653">
    <property type="component" value="Unassembled WGS sequence"/>
</dbReference>
<proteinExistence type="predicted"/>
<evidence type="ECO:0000313" key="2">
    <source>
        <dbReference type="EMBL" id="KRY59019.1"/>
    </source>
</evidence>
<dbReference type="STRING" id="45882.A0A0V1DCA6"/>
<comment type="caution">
    <text evidence="2">The sequence shown here is derived from an EMBL/GenBank/DDBJ whole genome shotgun (WGS) entry which is preliminary data.</text>
</comment>
<keyword evidence="3" id="KW-1185">Reference proteome</keyword>
<organism evidence="2 3">
    <name type="scientific">Trichinella britovi</name>
    <name type="common">Parasitic roundworm</name>
    <dbReference type="NCBI Taxonomy" id="45882"/>
    <lineage>
        <taxon>Eukaryota</taxon>
        <taxon>Metazoa</taxon>
        <taxon>Ecdysozoa</taxon>
        <taxon>Nematoda</taxon>
        <taxon>Enoplea</taxon>
        <taxon>Dorylaimia</taxon>
        <taxon>Trichinellida</taxon>
        <taxon>Trichinellidae</taxon>
        <taxon>Trichinella</taxon>
    </lineage>
</organism>
<protein>
    <submittedName>
        <fullName evidence="2">Uncharacterized protein</fullName>
    </submittedName>
</protein>
<feature type="transmembrane region" description="Helical" evidence="1">
    <location>
        <begin position="20"/>
        <end position="40"/>
    </location>
</feature>
<keyword evidence="1" id="KW-0812">Transmembrane</keyword>
<evidence type="ECO:0000256" key="1">
    <source>
        <dbReference type="SAM" id="Phobius"/>
    </source>
</evidence>
<dbReference type="AlphaFoldDB" id="A0A0V1DCA6"/>
<accession>A0A0V1DCA6</accession>
<evidence type="ECO:0000313" key="3">
    <source>
        <dbReference type="Proteomes" id="UP000054653"/>
    </source>
</evidence>
<name>A0A0V1DCA6_TRIBR</name>
<gene>
    <name evidence="2" type="ORF">T03_1817</name>
</gene>
<reference evidence="2 3" key="1">
    <citation type="submission" date="2015-01" db="EMBL/GenBank/DDBJ databases">
        <title>Evolution of Trichinella species and genotypes.</title>
        <authorList>
            <person name="Korhonen P.K."/>
            <person name="Edoardo P."/>
            <person name="Giuseppe L.R."/>
            <person name="Gasser R.B."/>
        </authorList>
    </citation>
    <scope>NUCLEOTIDE SEQUENCE [LARGE SCALE GENOMIC DNA]</scope>
    <source>
        <strain evidence="2">ISS120</strain>
    </source>
</reference>
<sequence>MYARLLRSSTDTIFSFQPNLTMLMAVTKVLLVVSVIWLLMGGSADGGCPVSSTRDNYGGRKLDDGGCLTVVDMFEVKKLSFKGGKLLSFTDSQKLQMLDGVNFKQAVASNILIHPGVRIFETNITMKQNVHVEKCGKTKRLSCDGYPYEYISNGNGTVDDMRAINY</sequence>
<keyword evidence="1" id="KW-0472">Membrane</keyword>
<keyword evidence="1" id="KW-1133">Transmembrane helix</keyword>